<sequence length="77" mass="8698">YQKVALVIDDLESIDPWKPRGIRIFGTAVVVERSGKLGSRNYLQIIPTVSWSWNIEGPAIVDGKFFPNKTIHMKENG</sequence>
<dbReference type="SUPFAM" id="SSF50475">
    <property type="entry name" value="FMN-binding split barrel"/>
    <property type="match status" value="1"/>
</dbReference>
<comment type="caution">
    <text evidence="1">The sequence shown here is derived from an EMBL/GenBank/DDBJ whole genome shotgun (WGS) entry which is preliminary data.</text>
</comment>
<reference evidence="1" key="1">
    <citation type="journal article" date="2014" name="Front. Microbiol.">
        <title>High frequency of phylogenetically diverse reductive dehalogenase-homologous genes in deep subseafloor sedimentary metagenomes.</title>
        <authorList>
            <person name="Kawai M."/>
            <person name="Futagami T."/>
            <person name="Toyoda A."/>
            <person name="Takaki Y."/>
            <person name="Nishi S."/>
            <person name="Hori S."/>
            <person name="Arai W."/>
            <person name="Tsubouchi T."/>
            <person name="Morono Y."/>
            <person name="Uchiyama I."/>
            <person name="Ito T."/>
            <person name="Fujiyama A."/>
            <person name="Inagaki F."/>
            <person name="Takami H."/>
        </authorList>
    </citation>
    <scope>NUCLEOTIDE SEQUENCE</scope>
    <source>
        <strain evidence="1">Expedition CK06-06</strain>
    </source>
</reference>
<protein>
    <submittedName>
        <fullName evidence="1">Uncharacterized protein</fullName>
    </submittedName>
</protein>
<organism evidence="1">
    <name type="scientific">marine sediment metagenome</name>
    <dbReference type="NCBI Taxonomy" id="412755"/>
    <lineage>
        <taxon>unclassified sequences</taxon>
        <taxon>metagenomes</taxon>
        <taxon>ecological metagenomes</taxon>
    </lineage>
</organism>
<dbReference type="AlphaFoldDB" id="X0V7U8"/>
<dbReference type="EMBL" id="BARS01038861">
    <property type="protein sequence ID" value="GAG14244.1"/>
    <property type="molecule type" value="Genomic_DNA"/>
</dbReference>
<feature type="non-terminal residue" evidence="1">
    <location>
        <position position="1"/>
    </location>
</feature>
<evidence type="ECO:0000313" key="1">
    <source>
        <dbReference type="EMBL" id="GAG14244.1"/>
    </source>
</evidence>
<accession>X0V7U8</accession>
<proteinExistence type="predicted"/>
<name>X0V7U8_9ZZZZ</name>
<gene>
    <name evidence="1" type="ORF">S01H1_59426</name>
</gene>